<evidence type="ECO:0000313" key="2">
    <source>
        <dbReference type="EMBL" id="KAF6452995.1"/>
    </source>
</evidence>
<dbReference type="EMBL" id="JACASF010000010">
    <property type="protein sequence ID" value="KAF6452995.1"/>
    <property type="molecule type" value="Genomic_DNA"/>
</dbReference>
<dbReference type="AlphaFoldDB" id="A0A7J8FZS9"/>
<evidence type="ECO:0000256" key="1">
    <source>
        <dbReference type="SAM" id="SignalP"/>
    </source>
</evidence>
<sequence length="121" mass="13815">MVALLLSVTLCCWLRLTGPQGTKEGAHAPWLVPSNRNTGPRWRVFLESQLEAWVQVHAHLTWPPADFYAPNTRNHYASLSLGRVVPSLLPSSEREHHLFFQGKRIFSCFTDPNLKVTPKRQ</sequence>
<protein>
    <recommendedName>
        <fullName evidence="4">Secreted protein</fullName>
    </recommendedName>
</protein>
<comment type="caution">
    <text evidence="2">The sequence shown here is derived from an EMBL/GenBank/DDBJ whole genome shotgun (WGS) entry which is preliminary data.</text>
</comment>
<proteinExistence type="predicted"/>
<name>A0A7J8FZS9_MOLMO</name>
<feature type="signal peptide" evidence="1">
    <location>
        <begin position="1"/>
        <end position="19"/>
    </location>
</feature>
<gene>
    <name evidence="2" type="ORF">HJG59_008269</name>
</gene>
<evidence type="ECO:0008006" key="4">
    <source>
        <dbReference type="Google" id="ProtNLM"/>
    </source>
</evidence>
<evidence type="ECO:0000313" key="3">
    <source>
        <dbReference type="Proteomes" id="UP000550707"/>
    </source>
</evidence>
<reference evidence="2 3" key="1">
    <citation type="journal article" date="2020" name="Nature">
        <title>Six reference-quality genomes reveal evolution of bat adaptations.</title>
        <authorList>
            <person name="Jebb D."/>
            <person name="Huang Z."/>
            <person name="Pippel M."/>
            <person name="Hughes G.M."/>
            <person name="Lavrichenko K."/>
            <person name="Devanna P."/>
            <person name="Winkler S."/>
            <person name="Jermiin L.S."/>
            <person name="Skirmuntt E.C."/>
            <person name="Katzourakis A."/>
            <person name="Burkitt-Gray L."/>
            <person name="Ray D.A."/>
            <person name="Sullivan K.A.M."/>
            <person name="Roscito J.G."/>
            <person name="Kirilenko B.M."/>
            <person name="Davalos L.M."/>
            <person name="Corthals A.P."/>
            <person name="Power M.L."/>
            <person name="Jones G."/>
            <person name="Ransome R.D."/>
            <person name="Dechmann D.K.N."/>
            <person name="Locatelli A.G."/>
            <person name="Puechmaille S.J."/>
            <person name="Fedrigo O."/>
            <person name="Jarvis E.D."/>
            <person name="Hiller M."/>
            <person name="Vernes S.C."/>
            <person name="Myers E.W."/>
            <person name="Teeling E.C."/>
        </authorList>
    </citation>
    <scope>NUCLEOTIDE SEQUENCE [LARGE SCALE GENOMIC DNA]</scope>
    <source>
        <strain evidence="2">MMolMol1</strain>
        <tissue evidence="2">Muscle</tissue>
    </source>
</reference>
<dbReference type="InParanoid" id="A0A7J8FZS9"/>
<feature type="chain" id="PRO_5029601855" description="Secreted protein" evidence="1">
    <location>
        <begin position="20"/>
        <end position="121"/>
    </location>
</feature>
<accession>A0A7J8FZS9</accession>
<dbReference type="Proteomes" id="UP000550707">
    <property type="component" value="Unassembled WGS sequence"/>
</dbReference>
<keyword evidence="1" id="KW-0732">Signal</keyword>
<keyword evidence="3" id="KW-1185">Reference proteome</keyword>
<organism evidence="2 3">
    <name type="scientific">Molossus molossus</name>
    <name type="common">Pallas' mastiff bat</name>
    <name type="synonym">Vespertilio molossus</name>
    <dbReference type="NCBI Taxonomy" id="27622"/>
    <lineage>
        <taxon>Eukaryota</taxon>
        <taxon>Metazoa</taxon>
        <taxon>Chordata</taxon>
        <taxon>Craniata</taxon>
        <taxon>Vertebrata</taxon>
        <taxon>Euteleostomi</taxon>
        <taxon>Mammalia</taxon>
        <taxon>Eutheria</taxon>
        <taxon>Laurasiatheria</taxon>
        <taxon>Chiroptera</taxon>
        <taxon>Yangochiroptera</taxon>
        <taxon>Molossidae</taxon>
        <taxon>Molossus</taxon>
    </lineage>
</organism>